<proteinExistence type="predicted"/>
<sequence>MRPTEPTDEQRLRAALLRGGGTAVLTGLWALRRHGLEQFPEPGDVHILVPDEREITSSGFVLVERTTRLPVPITRSGLPVAPVYRAALDAARRIRDFDTIQALLTEAVQRNRCTPDQLDKELRLGSQRGSALPRRALQAILCGAESVAEADAWEIWKLAGLPPAEWNVRVFDEQGTFVAKPDAWCDDIAFAWEIDSRTWHGEGDGYSDTLARNARYAAAGIAFLQTLPIHLRTQPDRVIADLRSAYAAAQRRPRPPVSCRP</sequence>
<keyword evidence="2" id="KW-1185">Reference proteome</keyword>
<dbReference type="EMBL" id="NMUL01000038">
    <property type="protein sequence ID" value="OXM63158.1"/>
    <property type="molecule type" value="Genomic_DNA"/>
</dbReference>
<accession>A0A229SW12</accession>
<protein>
    <recommendedName>
        <fullName evidence="3">DUF559 domain-containing protein</fullName>
    </recommendedName>
</protein>
<name>A0A229SW12_9PSEU</name>
<gene>
    <name evidence="1" type="ORF">CF165_31875</name>
</gene>
<comment type="caution">
    <text evidence="1">The sequence shown here is derived from an EMBL/GenBank/DDBJ whole genome shotgun (WGS) entry which is preliminary data.</text>
</comment>
<dbReference type="OrthoDB" id="4870610at2"/>
<reference evidence="2" key="1">
    <citation type="submission" date="2017-07" db="EMBL/GenBank/DDBJ databases">
        <title>Comparative genome mining reveals phylogenetic distribution patterns of secondary metabolites in Amycolatopsis.</title>
        <authorList>
            <person name="Adamek M."/>
            <person name="Alanjary M."/>
            <person name="Sales-Ortells H."/>
            <person name="Goodfellow M."/>
            <person name="Bull A.T."/>
            <person name="Kalinowski J."/>
            <person name="Ziemert N."/>
        </authorList>
    </citation>
    <scope>NUCLEOTIDE SEQUENCE [LARGE SCALE GENOMIC DNA]</scope>
    <source>
        <strain evidence="2">H5</strain>
    </source>
</reference>
<dbReference type="AlphaFoldDB" id="A0A229SW12"/>
<evidence type="ECO:0008006" key="3">
    <source>
        <dbReference type="Google" id="ProtNLM"/>
    </source>
</evidence>
<organism evidence="1 2">
    <name type="scientific">Amycolatopsis vastitatis</name>
    <dbReference type="NCBI Taxonomy" id="1905142"/>
    <lineage>
        <taxon>Bacteria</taxon>
        <taxon>Bacillati</taxon>
        <taxon>Actinomycetota</taxon>
        <taxon>Actinomycetes</taxon>
        <taxon>Pseudonocardiales</taxon>
        <taxon>Pseudonocardiaceae</taxon>
        <taxon>Amycolatopsis</taxon>
    </lineage>
</organism>
<evidence type="ECO:0000313" key="2">
    <source>
        <dbReference type="Proteomes" id="UP000215199"/>
    </source>
</evidence>
<dbReference type="Proteomes" id="UP000215199">
    <property type="component" value="Unassembled WGS sequence"/>
</dbReference>
<evidence type="ECO:0000313" key="1">
    <source>
        <dbReference type="EMBL" id="OXM63158.1"/>
    </source>
</evidence>
<dbReference type="RefSeq" id="WP_093951465.1">
    <property type="nucleotide sequence ID" value="NZ_NMUL01000038.1"/>
</dbReference>